<keyword evidence="10" id="KW-0479">Metal-binding</keyword>
<keyword evidence="7" id="KW-0963">Cytoplasm</keyword>
<dbReference type="SUPFAM" id="SSF46955">
    <property type="entry name" value="Putative DNA-binding domain"/>
    <property type="match status" value="1"/>
</dbReference>
<dbReference type="InterPro" id="IPR005146">
    <property type="entry name" value="B3/B4_tRNA-bd"/>
</dbReference>
<evidence type="ECO:0000256" key="2">
    <source>
        <dbReference type="ARBA" id="ARBA00004496"/>
    </source>
</evidence>
<dbReference type="FunFam" id="3.30.56.10:FF:000002">
    <property type="entry name" value="Phenylalanine--tRNA ligase beta subunit"/>
    <property type="match status" value="1"/>
</dbReference>
<evidence type="ECO:0000256" key="1">
    <source>
        <dbReference type="ARBA" id="ARBA00001946"/>
    </source>
</evidence>
<dbReference type="Gene3D" id="3.30.930.10">
    <property type="entry name" value="Bira Bifunctional Protein, Domain 2"/>
    <property type="match status" value="1"/>
</dbReference>
<dbReference type="SMART" id="SM00896">
    <property type="entry name" value="FDX-ACB"/>
    <property type="match status" value="1"/>
</dbReference>
<dbReference type="InterPro" id="IPR036690">
    <property type="entry name" value="Fdx_antiC-bd_sf"/>
</dbReference>
<dbReference type="Gene3D" id="3.30.70.380">
    <property type="entry name" value="Ferrodoxin-fold anticodon-binding domain"/>
    <property type="match status" value="1"/>
</dbReference>
<evidence type="ECO:0000259" key="19">
    <source>
        <dbReference type="PROSITE" id="PS50886"/>
    </source>
</evidence>
<dbReference type="GO" id="GO:0000287">
    <property type="term" value="F:magnesium ion binding"/>
    <property type="evidence" value="ECO:0007669"/>
    <property type="project" value="InterPro"/>
</dbReference>
<evidence type="ECO:0000256" key="12">
    <source>
        <dbReference type="ARBA" id="ARBA00022840"/>
    </source>
</evidence>
<dbReference type="InterPro" id="IPR041616">
    <property type="entry name" value="PheRS_beta_core"/>
</dbReference>
<dbReference type="SMART" id="SM00873">
    <property type="entry name" value="B3_4"/>
    <property type="match status" value="1"/>
</dbReference>
<dbReference type="EMBL" id="CAEZYW010000220">
    <property type="protein sequence ID" value="CAB4751612.1"/>
    <property type="molecule type" value="Genomic_DNA"/>
</dbReference>
<keyword evidence="8" id="KW-0820">tRNA-binding</keyword>
<feature type="domain" description="FDX-ACB" evidence="20">
    <location>
        <begin position="733"/>
        <end position="826"/>
    </location>
</feature>
<evidence type="ECO:0000256" key="13">
    <source>
        <dbReference type="ARBA" id="ARBA00022842"/>
    </source>
</evidence>
<evidence type="ECO:0000256" key="10">
    <source>
        <dbReference type="ARBA" id="ARBA00022723"/>
    </source>
</evidence>
<comment type="cofactor">
    <cofactor evidence="1">
        <name>Mg(2+)</name>
        <dbReference type="ChEBI" id="CHEBI:18420"/>
    </cofactor>
</comment>
<dbReference type="InterPro" id="IPR045864">
    <property type="entry name" value="aa-tRNA-synth_II/BPL/LPL"/>
</dbReference>
<dbReference type="InterPro" id="IPR005147">
    <property type="entry name" value="tRNA_synthase_B5-dom"/>
</dbReference>
<dbReference type="GO" id="GO:0005524">
    <property type="term" value="F:ATP binding"/>
    <property type="evidence" value="ECO:0007669"/>
    <property type="project" value="UniProtKB-KW"/>
</dbReference>
<dbReference type="GO" id="GO:0006432">
    <property type="term" value="P:phenylalanyl-tRNA aminoacylation"/>
    <property type="evidence" value="ECO:0007669"/>
    <property type="project" value="InterPro"/>
</dbReference>
<dbReference type="SUPFAM" id="SSF55681">
    <property type="entry name" value="Class II aaRS and biotin synthetases"/>
    <property type="match status" value="1"/>
</dbReference>
<dbReference type="Pfam" id="PF03483">
    <property type="entry name" value="B3_4"/>
    <property type="match status" value="1"/>
</dbReference>
<evidence type="ECO:0000256" key="3">
    <source>
        <dbReference type="ARBA" id="ARBA00008653"/>
    </source>
</evidence>
<dbReference type="Pfam" id="PF03147">
    <property type="entry name" value="FDX-ACB"/>
    <property type="match status" value="1"/>
</dbReference>
<dbReference type="CDD" id="cd02796">
    <property type="entry name" value="tRNA_bind_bactPheRS"/>
    <property type="match status" value="1"/>
</dbReference>
<dbReference type="Gene3D" id="2.40.50.140">
    <property type="entry name" value="Nucleic acid-binding proteins"/>
    <property type="match status" value="1"/>
</dbReference>
<dbReference type="GO" id="GO:0009328">
    <property type="term" value="C:phenylalanine-tRNA ligase complex"/>
    <property type="evidence" value="ECO:0007669"/>
    <property type="project" value="TreeGrafter"/>
</dbReference>
<dbReference type="AlphaFoldDB" id="A0A6J6TVJ5"/>
<evidence type="ECO:0000256" key="18">
    <source>
        <dbReference type="ARBA" id="ARBA00049255"/>
    </source>
</evidence>
<evidence type="ECO:0000256" key="4">
    <source>
        <dbReference type="ARBA" id="ARBA00011209"/>
    </source>
</evidence>
<dbReference type="InterPro" id="IPR020825">
    <property type="entry name" value="Phe-tRNA_synthase-like_B3/B4"/>
</dbReference>
<evidence type="ECO:0000259" key="20">
    <source>
        <dbReference type="PROSITE" id="PS51447"/>
    </source>
</evidence>
<dbReference type="SUPFAM" id="SSF50249">
    <property type="entry name" value="Nucleic acid-binding proteins"/>
    <property type="match status" value="1"/>
</dbReference>
<dbReference type="PANTHER" id="PTHR10947">
    <property type="entry name" value="PHENYLALANYL-TRNA SYNTHETASE BETA CHAIN AND LEUCINE-RICH REPEAT-CONTAINING PROTEIN 47"/>
    <property type="match status" value="1"/>
</dbReference>
<dbReference type="SUPFAM" id="SSF54991">
    <property type="entry name" value="Anticodon-binding domain of PheRS"/>
    <property type="match status" value="1"/>
</dbReference>
<dbReference type="CDD" id="cd00769">
    <property type="entry name" value="PheRS_beta_core"/>
    <property type="match status" value="1"/>
</dbReference>
<protein>
    <recommendedName>
        <fullName evidence="6">Phenylalanine--tRNA ligase beta subunit</fullName>
        <ecNumber evidence="5">6.1.1.20</ecNumber>
    </recommendedName>
    <alternativeName>
        <fullName evidence="17">Phenylalanyl-tRNA synthetase beta subunit</fullName>
    </alternativeName>
</protein>
<dbReference type="PANTHER" id="PTHR10947:SF0">
    <property type="entry name" value="PHENYLALANINE--TRNA LIGASE BETA SUBUNIT"/>
    <property type="match status" value="1"/>
</dbReference>
<gene>
    <name evidence="22" type="ORF">UFOPK2786_01319</name>
</gene>
<dbReference type="GO" id="GO:0004826">
    <property type="term" value="F:phenylalanine-tRNA ligase activity"/>
    <property type="evidence" value="ECO:0007669"/>
    <property type="project" value="UniProtKB-EC"/>
</dbReference>
<dbReference type="SUPFAM" id="SSF56037">
    <property type="entry name" value="PheT/TilS domain"/>
    <property type="match status" value="1"/>
</dbReference>
<evidence type="ECO:0000313" key="22">
    <source>
        <dbReference type="EMBL" id="CAB4751612.1"/>
    </source>
</evidence>
<comment type="subcellular location">
    <subcellularLocation>
        <location evidence="2">Cytoplasm</location>
    </subcellularLocation>
</comment>
<dbReference type="Pfam" id="PF17759">
    <property type="entry name" value="tRNA_synthFbeta"/>
    <property type="match status" value="1"/>
</dbReference>
<dbReference type="HAMAP" id="MF_00283">
    <property type="entry name" value="Phe_tRNA_synth_beta1"/>
    <property type="match status" value="1"/>
</dbReference>
<dbReference type="InterPro" id="IPR033714">
    <property type="entry name" value="tRNA_bind_bactPheRS"/>
</dbReference>
<keyword evidence="16" id="KW-0030">Aminoacyl-tRNA synthetase</keyword>
<feature type="domain" description="B5" evidence="21">
    <location>
        <begin position="409"/>
        <end position="484"/>
    </location>
</feature>
<comment type="subunit">
    <text evidence="4">Tetramer of two alpha and two beta subunits.</text>
</comment>
<comment type="similarity">
    <text evidence="3">Belongs to the phenylalanyl-tRNA synthetase beta subunit family. Type 1 subfamily.</text>
</comment>
<keyword evidence="12" id="KW-0067">ATP-binding</keyword>
<evidence type="ECO:0000256" key="7">
    <source>
        <dbReference type="ARBA" id="ARBA00022490"/>
    </source>
</evidence>
<evidence type="ECO:0000256" key="8">
    <source>
        <dbReference type="ARBA" id="ARBA00022555"/>
    </source>
</evidence>
<keyword evidence="13" id="KW-0460">Magnesium</keyword>
<organism evidence="22">
    <name type="scientific">freshwater metagenome</name>
    <dbReference type="NCBI Taxonomy" id="449393"/>
    <lineage>
        <taxon>unclassified sequences</taxon>
        <taxon>metagenomes</taxon>
        <taxon>ecological metagenomes</taxon>
    </lineage>
</organism>
<dbReference type="InterPro" id="IPR004532">
    <property type="entry name" value="Phe-tRNA-ligase_IIc_bsu_bact"/>
</dbReference>
<dbReference type="EC" id="6.1.1.20" evidence="5"/>
<dbReference type="FunFam" id="2.40.50.140:FF:000045">
    <property type="entry name" value="Phenylalanine--tRNA ligase beta subunit"/>
    <property type="match status" value="1"/>
</dbReference>
<evidence type="ECO:0000256" key="16">
    <source>
        <dbReference type="ARBA" id="ARBA00023146"/>
    </source>
</evidence>
<dbReference type="InterPro" id="IPR009061">
    <property type="entry name" value="DNA-bd_dom_put_sf"/>
</dbReference>
<evidence type="ECO:0000256" key="17">
    <source>
        <dbReference type="ARBA" id="ARBA00033189"/>
    </source>
</evidence>
<evidence type="ECO:0000256" key="11">
    <source>
        <dbReference type="ARBA" id="ARBA00022741"/>
    </source>
</evidence>
<comment type="catalytic activity">
    <reaction evidence="18">
        <text>tRNA(Phe) + L-phenylalanine + ATP = L-phenylalanyl-tRNA(Phe) + AMP + diphosphate + H(+)</text>
        <dbReference type="Rhea" id="RHEA:19413"/>
        <dbReference type="Rhea" id="RHEA-COMP:9668"/>
        <dbReference type="Rhea" id="RHEA-COMP:9699"/>
        <dbReference type="ChEBI" id="CHEBI:15378"/>
        <dbReference type="ChEBI" id="CHEBI:30616"/>
        <dbReference type="ChEBI" id="CHEBI:33019"/>
        <dbReference type="ChEBI" id="CHEBI:58095"/>
        <dbReference type="ChEBI" id="CHEBI:78442"/>
        <dbReference type="ChEBI" id="CHEBI:78531"/>
        <dbReference type="ChEBI" id="CHEBI:456215"/>
        <dbReference type="EC" id="6.1.1.20"/>
    </reaction>
</comment>
<keyword evidence="14" id="KW-0694">RNA-binding</keyword>
<dbReference type="InterPro" id="IPR045060">
    <property type="entry name" value="Phe-tRNA-ligase_IIc_bsu"/>
</dbReference>
<evidence type="ECO:0000256" key="9">
    <source>
        <dbReference type="ARBA" id="ARBA00022598"/>
    </source>
</evidence>
<reference evidence="22" key="1">
    <citation type="submission" date="2020-05" db="EMBL/GenBank/DDBJ databases">
        <authorList>
            <person name="Chiriac C."/>
            <person name="Salcher M."/>
            <person name="Ghai R."/>
            <person name="Kavagutti S V."/>
        </authorList>
    </citation>
    <scope>NUCLEOTIDE SEQUENCE</scope>
</reference>
<dbReference type="InterPro" id="IPR005121">
    <property type="entry name" value="Fdx_antiC-bd"/>
</dbReference>
<dbReference type="Pfam" id="PF03484">
    <property type="entry name" value="B5"/>
    <property type="match status" value="1"/>
</dbReference>
<feature type="domain" description="TRNA-binding" evidence="19">
    <location>
        <begin position="42"/>
        <end position="155"/>
    </location>
</feature>
<dbReference type="FunFam" id="3.30.70.380:FF:000001">
    <property type="entry name" value="Phenylalanine--tRNA ligase beta subunit"/>
    <property type="match status" value="1"/>
</dbReference>
<dbReference type="NCBIfam" id="TIGR00472">
    <property type="entry name" value="pheT_bact"/>
    <property type="match status" value="1"/>
</dbReference>
<dbReference type="GO" id="GO:0000049">
    <property type="term" value="F:tRNA binding"/>
    <property type="evidence" value="ECO:0007669"/>
    <property type="project" value="UniProtKB-KW"/>
</dbReference>
<proteinExistence type="inferred from homology"/>
<evidence type="ECO:0000256" key="14">
    <source>
        <dbReference type="ARBA" id="ARBA00022884"/>
    </source>
</evidence>
<dbReference type="SMART" id="SM00874">
    <property type="entry name" value="B5"/>
    <property type="match status" value="1"/>
</dbReference>
<sequence length="826" mass="87267">MRAPVSWLRELVEIPADQSGRDIAEHLVRAGLEVETVEAIGEGVIGALVVGHVVVVEELTEFKKPIRWCQVDVGSDHGGVRGIICGARNFAPGDRVVVALPGTVLPGGFTIAARETYGHTSDGMICSERELGLGENHDGIMVLPEDAGVIGADAAPIVGVGDEVLDIAVTPDRGYALSIRGIARELAFAYGVPFTDPGSVIVELPAPASGAAPAECGSDDLSACGLFTMRTVTGFDPSASSPHWMQRRLVACGMRPVSLAVDVTNYVMLELGQPLHAFDLDKLSGRVRAGWAPKGAHLETIDHVVRELGPDDLVIMDDSGIIGLAGVMGGLTSEIDNGTVNIALEAAHFSSGVIARASRRHRLSSEASRRFERGVDRELAPYASARAAELLLEFGGGTYIGMTAVEGEYQPTSIAIRAQEPAEVAGMPIDDAAVIRLLEAVGCGVAERDGSLMVEVPSWRPDLTDPADLVEEVVRLVGYDQLPSTLPTSALGHGLTQSQRIRRRVGIALAARGAIEVLTYPFVGDRELDALRVNDDDPCRARVRLANPLSDEQPLLRASLLPGLIAAGRRNIGRGNSDFAIFELGSVFRGVAGESVTRPSVERRPTDAEWVALSAMLPDQPCMVGSLLTGDRTPAGWWGPARPYDWSDAVEHAQVIAGVLGVSISVARGSDPSFHPGRCAALMIGDVQVGVAGELHPRVIEAMELPERACAMELNLDVCGDRAAVIRPAPAVSTHPVAKEDLALVVADSVPVSEVSASLAEGAGELLESVRLFDVYRGAQVAEGHRSLAFSLRFRAADRTLDAGEIQAARQAAIDSAARNCGAVLR</sequence>
<keyword evidence="15" id="KW-0648">Protein biosynthesis</keyword>
<dbReference type="Gene3D" id="3.30.56.10">
    <property type="match status" value="2"/>
</dbReference>
<evidence type="ECO:0000256" key="15">
    <source>
        <dbReference type="ARBA" id="ARBA00022917"/>
    </source>
</evidence>
<dbReference type="InterPro" id="IPR002547">
    <property type="entry name" value="tRNA-bd_dom"/>
</dbReference>
<keyword evidence="11" id="KW-0547">Nucleotide-binding</keyword>
<dbReference type="Gene3D" id="3.50.40.10">
    <property type="entry name" value="Phenylalanyl-trna Synthetase, Chain B, domain 3"/>
    <property type="match status" value="1"/>
</dbReference>
<dbReference type="InterPro" id="IPR012340">
    <property type="entry name" value="NA-bd_OB-fold"/>
</dbReference>
<dbReference type="PROSITE" id="PS51447">
    <property type="entry name" value="FDX_ACB"/>
    <property type="match status" value="1"/>
</dbReference>
<dbReference type="PROSITE" id="PS50886">
    <property type="entry name" value="TRBD"/>
    <property type="match status" value="1"/>
</dbReference>
<keyword evidence="9" id="KW-0436">Ligase</keyword>
<dbReference type="PROSITE" id="PS51483">
    <property type="entry name" value="B5"/>
    <property type="match status" value="1"/>
</dbReference>
<dbReference type="FunFam" id="3.30.930.10:FF:000130">
    <property type="entry name" value="Phenylalanine--tRNA ligase beta subunit"/>
    <property type="match status" value="1"/>
</dbReference>
<name>A0A6J6TVJ5_9ZZZZ</name>
<evidence type="ECO:0000256" key="5">
    <source>
        <dbReference type="ARBA" id="ARBA00012814"/>
    </source>
</evidence>
<accession>A0A6J6TVJ5</accession>
<dbReference type="Pfam" id="PF01588">
    <property type="entry name" value="tRNA_bind"/>
    <property type="match status" value="1"/>
</dbReference>
<evidence type="ECO:0000259" key="21">
    <source>
        <dbReference type="PROSITE" id="PS51483"/>
    </source>
</evidence>
<evidence type="ECO:0000256" key="6">
    <source>
        <dbReference type="ARBA" id="ARBA00017032"/>
    </source>
</evidence>